<evidence type="ECO:0000256" key="1">
    <source>
        <dbReference type="SAM" id="MobiDB-lite"/>
    </source>
</evidence>
<proteinExistence type="predicted"/>
<dbReference type="OrthoDB" id="5875526at2759"/>
<evidence type="ECO:0000259" key="2">
    <source>
        <dbReference type="Pfam" id="PF00078"/>
    </source>
</evidence>
<dbReference type="PANTHER" id="PTHR47331">
    <property type="entry name" value="PHD-TYPE DOMAIN-CONTAINING PROTEIN"/>
    <property type="match status" value="1"/>
</dbReference>
<dbReference type="Gene3D" id="2.40.70.10">
    <property type="entry name" value="Acid Proteases"/>
    <property type="match status" value="1"/>
</dbReference>
<dbReference type="InterPro" id="IPR000477">
    <property type="entry name" value="RT_dom"/>
</dbReference>
<organism evidence="3 4">
    <name type="scientific">Haemonchus contortus</name>
    <name type="common">Barber pole worm</name>
    <dbReference type="NCBI Taxonomy" id="6289"/>
    <lineage>
        <taxon>Eukaryota</taxon>
        <taxon>Metazoa</taxon>
        <taxon>Ecdysozoa</taxon>
        <taxon>Nematoda</taxon>
        <taxon>Chromadorea</taxon>
        <taxon>Rhabditida</taxon>
        <taxon>Rhabditina</taxon>
        <taxon>Rhabditomorpha</taxon>
        <taxon>Strongyloidea</taxon>
        <taxon>Trichostrongylidae</taxon>
        <taxon>Haemonchus</taxon>
    </lineage>
</organism>
<dbReference type="OMA" id="EFRIFIT"/>
<dbReference type="Pfam" id="PF13650">
    <property type="entry name" value="Asp_protease_2"/>
    <property type="match status" value="1"/>
</dbReference>
<dbReference type="InterPro" id="IPR043128">
    <property type="entry name" value="Rev_trsase/Diguanyl_cyclase"/>
</dbReference>
<feature type="region of interest" description="Disordered" evidence="1">
    <location>
        <begin position="427"/>
        <end position="460"/>
    </location>
</feature>
<dbReference type="InterPro" id="IPR005312">
    <property type="entry name" value="DUF1759"/>
</dbReference>
<reference evidence="4" key="1">
    <citation type="submission" date="2020-12" db="UniProtKB">
        <authorList>
            <consortium name="WormBaseParasite"/>
        </authorList>
    </citation>
    <scope>IDENTIFICATION</scope>
    <source>
        <strain evidence="4">MHco3</strain>
    </source>
</reference>
<dbReference type="InterPro" id="IPR021109">
    <property type="entry name" value="Peptidase_aspartic_dom_sf"/>
</dbReference>
<dbReference type="WBParaSite" id="HCON_00115690-00001">
    <property type="protein sequence ID" value="HCON_00115690-00001"/>
    <property type="gene ID" value="HCON_00115690"/>
</dbReference>
<sequence length="1393" mass="160323">MSARIPSYKRQLTLFTNKLGLLLQRYQEEKVELPRVADDRSPIDYPGHHRQVEEALGAIQTCVNHIESILSNYATTLDSLQEPTQKEFEVYDEYAAKADERLSEALDYLVLLEARSRALRSFTDNHPVQTTVAAPSPSQNQWDNGPRIRKMELPTLPVPTFRGNIWEWDNFWSLFDANIHSQPLPELYKFNYLLNALKGEALSTIKKFQVSPENYSKAVEFLKSKYGNSEELVNRLIDRIDRMQLKSLSLRDQRVFFEEIQVIVSQLKQKGENVDSQWLLKQVLSKFPLATQRRVLEKKHALPHETRFEMDILIKFLEDAISSEETISLFTGQSQENRNHPQHVERKENLHANGCMYCRGAHKSAVCATYKTPQERSRFSREHNLFVISASPKHAAPQCKKRSCFICQGAHHTSCCFKNVTEQRTTAQTQGPQNSQQRMTRAQTSSNGSRNTHRPTSNVNQVYKHEDMEHISWIRGQQTPEIIDESPKSTVDTAICELQSAQKGRKPDSTFLPTGGLAIFDPSSKSLKKVAVLLDTGAELSFIDDSLAEELGLRTIEKTKLRLHTFGSNETQEVPRRRVQLDTWDEDGQPLSLTLYTHKILTKELTAPPILKEDLDYIKSRNINIQIGENYGQVKPLILLGCDQVWSLIKEGKYHVQLPSGLHLVQTRLGQLVTGKLGTSRPNTHTSQLLALSKKWEECWSLDASIGVVSRDSEPTEEEELWTKYWELDRAGTEKFSESEEKVQQMLDQQVWNRFKETVEIREDGYYVRLPWKEGCLSLPDNRAIAYRRLVSTWSSLKDKGLLDQYNEVFQDQLRQNIIEVVNEEERVPGRVHYIPHQAVLTPHKNTTKLRIVFDASARYKNASSLNDNLYRGPVILPSLHGLLLRFRFGRIAMIADVEKAFLQVHLQEIDRDATRFFWLRNHNESPSQENIQTYRFTRVTFGLLSSPFLLAATICFHLDQYQGNEEPVEAVKENLYVDNLLLSSDTLDEAMEQYSRTKQIFNELHMNLREYVSNNQELMAKIADKDKSLDTSPKVLGIVWDSREDNLHITCSIPIQAKTTKRTVASTIASIYDPMGWMLPLVHKAKIFLQSLWKTTRDWDTPLTEEECEKWKRLCDGINGFHKKIARFLTTKRSRVNLISFADASSEAMATCVYLRTENLTHLLMAKAKLPSVNSKITIPKLELNAMTLAMRLTYWIINQLQSVVTINRVLVLSDSEIVLNWIKSKVRHDAGPFIKNRVNEIQEIASKIKGSRCPIQLGHISSQSNPADCATRGLDKHELVDHFWWRGPEFIRVPEANWDDLFKAIVIETTFDDEKDELVPKICSLAVDTTMNPSDIDPKFFQSIRVQTLPDVKRTVSYVMRFIRVLARRVRNKQKTHAESFMELSALFEKL</sequence>
<evidence type="ECO:0000313" key="3">
    <source>
        <dbReference type="Proteomes" id="UP000025227"/>
    </source>
</evidence>
<dbReference type="CDD" id="cd01644">
    <property type="entry name" value="RT_pepA17"/>
    <property type="match status" value="1"/>
</dbReference>
<dbReference type="InterPro" id="IPR043502">
    <property type="entry name" value="DNA/RNA_pol_sf"/>
</dbReference>
<dbReference type="Gene3D" id="3.10.10.10">
    <property type="entry name" value="HIV Type 1 Reverse Transcriptase, subunit A, domain 1"/>
    <property type="match status" value="1"/>
</dbReference>
<dbReference type="Pfam" id="PF03564">
    <property type="entry name" value="DUF1759"/>
    <property type="match status" value="1"/>
</dbReference>
<evidence type="ECO:0000313" key="4">
    <source>
        <dbReference type="WBParaSite" id="HCON_00115690-00001"/>
    </source>
</evidence>
<dbReference type="PANTHER" id="PTHR47331:SF1">
    <property type="entry name" value="GAG-LIKE PROTEIN"/>
    <property type="match status" value="1"/>
</dbReference>
<dbReference type="CDD" id="cd00303">
    <property type="entry name" value="retropepsin_like"/>
    <property type="match status" value="1"/>
</dbReference>
<dbReference type="SUPFAM" id="SSF56672">
    <property type="entry name" value="DNA/RNA polymerases"/>
    <property type="match status" value="1"/>
</dbReference>
<dbReference type="Proteomes" id="UP000025227">
    <property type="component" value="Unplaced"/>
</dbReference>
<protein>
    <submittedName>
        <fullName evidence="4">DUF1758 domain-containing protein</fullName>
    </submittedName>
</protein>
<name>A0A7I4YP30_HAECO</name>
<dbReference type="Gene3D" id="3.30.70.270">
    <property type="match status" value="1"/>
</dbReference>
<keyword evidence="3" id="KW-1185">Reference proteome</keyword>
<feature type="domain" description="Reverse transcriptase" evidence="2">
    <location>
        <begin position="891"/>
        <end position="1009"/>
    </location>
</feature>
<dbReference type="InterPro" id="IPR008042">
    <property type="entry name" value="Retrotrans_Pao"/>
</dbReference>
<dbReference type="Pfam" id="PF05380">
    <property type="entry name" value="Peptidase_A17"/>
    <property type="match status" value="1"/>
</dbReference>
<dbReference type="Pfam" id="PF00078">
    <property type="entry name" value="RVT_1"/>
    <property type="match status" value="1"/>
</dbReference>
<accession>A0A7I4YP30</accession>